<keyword evidence="1" id="KW-0328">Glycosyltransferase</keyword>
<name>A0A848GZA0_9BURK</name>
<evidence type="ECO:0000313" key="3">
    <source>
        <dbReference type="EMBL" id="NML42711.1"/>
    </source>
</evidence>
<dbReference type="CDD" id="cd03789">
    <property type="entry name" value="GT9_LPS_heptosyltransferase"/>
    <property type="match status" value="1"/>
</dbReference>
<dbReference type="PANTHER" id="PTHR30160">
    <property type="entry name" value="TETRAACYLDISACCHARIDE 4'-KINASE-RELATED"/>
    <property type="match status" value="1"/>
</dbReference>
<dbReference type="GO" id="GO:0009244">
    <property type="term" value="P:lipopolysaccharide core region biosynthetic process"/>
    <property type="evidence" value="ECO:0007669"/>
    <property type="project" value="TreeGrafter"/>
</dbReference>
<proteinExistence type="predicted"/>
<dbReference type="PANTHER" id="PTHR30160:SF1">
    <property type="entry name" value="LIPOPOLYSACCHARIDE 1,2-N-ACETYLGLUCOSAMINETRANSFERASE-RELATED"/>
    <property type="match status" value="1"/>
</dbReference>
<protein>
    <submittedName>
        <fullName evidence="3">Glycosyltransferase family 9 protein</fullName>
    </submittedName>
</protein>
<gene>
    <name evidence="3" type="ORF">HHL11_03040</name>
</gene>
<reference evidence="3 4" key="1">
    <citation type="submission" date="2020-04" db="EMBL/GenBank/DDBJ databases">
        <title>Ramlibacter sp. G-1-2-2 isolated from soil.</title>
        <authorList>
            <person name="Dahal R.H."/>
        </authorList>
    </citation>
    <scope>NUCLEOTIDE SEQUENCE [LARGE SCALE GENOMIC DNA]</scope>
    <source>
        <strain evidence="3 4">G-1-2-2</strain>
    </source>
</reference>
<dbReference type="Gene3D" id="3.40.50.2000">
    <property type="entry name" value="Glycogen Phosphorylase B"/>
    <property type="match status" value="2"/>
</dbReference>
<dbReference type="RefSeq" id="WP_169416970.1">
    <property type="nucleotide sequence ID" value="NZ_JABBFX010000001.1"/>
</dbReference>
<keyword evidence="4" id="KW-1185">Reference proteome</keyword>
<dbReference type="Pfam" id="PF01075">
    <property type="entry name" value="Glyco_transf_9"/>
    <property type="match status" value="1"/>
</dbReference>
<evidence type="ECO:0000256" key="1">
    <source>
        <dbReference type="ARBA" id="ARBA00022676"/>
    </source>
</evidence>
<dbReference type="InterPro" id="IPR002201">
    <property type="entry name" value="Glyco_trans_9"/>
</dbReference>
<dbReference type="InterPro" id="IPR051199">
    <property type="entry name" value="LPS_LOS_Heptosyltrfase"/>
</dbReference>
<dbReference type="EMBL" id="JABBFX010000001">
    <property type="protein sequence ID" value="NML42711.1"/>
    <property type="molecule type" value="Genomic_DNA"/>
</dbReference>
<organism evidence="3 4">
    <name type="scientific">Ramlibacter agri</name>
    <dbReference type="NCBI Taxonomy" id="2728837"/>
    <lineage>
        <taxon>Bacteria</taxon>
        <taxon>Pseudomonadati</taxon>
        <taxon>Pseudomonadota</taxon>
        <taxon>Betaproteobacteria</taxon>
        <taxon>Burkholderiales</taxon>
        <taxon>Comamonadaceae</taxon>
        <taxon>Ramlibacter</taxon>
    </lineage>
</organism>
<accession>A0A848GZA0</accession>
<evidence type="ECO:0000313" key="4">
    <source>
        <dbReference type="Proteomes" id="UP000541185"/>
    </source>
</evidence>
<dbReference type="AlphaFoldDB" id="A0A848GZA0"/>
<evidence type="ECO:0000256" key="2">
    <source>
        <dbReference type="ARBA" id="ARBA00022679"/>
    </source>
</evidence>
<sequence>MKVLLWKIGALGDVVMTTPLLRQLRARLPDAQIDYLVGRGVRVVLDGNPHLSRVLEFDERILFGGQVSRLGEILEKLRGYDAVYVLDKHWVFTLLAWLARVPRRIGFRRRAAEGLFLTHTVRYGEVAHEVDYYLRLLAASGLEVDASDRRLELPPATAYPLARPYTVLVNSGGRNANEQSSVRQLPVDLFRALALRVAREQQVVFVGSAPERAYYDALRVPDAINLCGSISLPQVWGVLQGATRVYSTDCGLMHMAGALNANVTGIFGPTHPRRKCPPGARSVWSDEARYDAAYELFGRIPRGHHYFGELTVDALSENACHE</sequence>
<dbReference type="SUPFAM" id="SSF53756">
    <property type="entry name" value="UDP-Glycosyltransferase/glycogen phosphorylase"/>
    <property type="match status" value="1"/>
</dbReference>
<dbReference type="GO" id="GO:0008713">
    <property type="term" value="F:ADP-heptose-lipopolysaccharide heptosyltransferase activity"/>
    <property type="evidence" value="ECO:0007669"/>
    <property type="project" value="TreeGrafter"/>
</dbReference>
<keyword evidence="2 3" id="KW-0808">Transferase</keyword>
<comment type="caution">
    <text evidence="3">The sequence shown here is derived from an EMBL/GenBank/DDBJ whole genome shotgun (WGS) entry which is preliminary data.</text>
</comment>
<dbReference type="GO" id="GO:0005829">
    <property type="term" value="C:cytosol"/>
    <property type="evidence" value="ECO:0007669"/>
    <property type="project" value="TreeGrafter"/>
</dbReference>
<dbReference type="Proteomes" id="UP000541185">
    <property type="component" value="Unassembled WGS sequence"/>
</dbReference>